<dbReference type="AlphaFoldDB" id="A0A2P2DW25"/>
<accession>A0A2P2DW25</accession>
<reference evidence="6 7" key="1">
    <citation type="submission" date="2018-02" db="EMBL/GenBank/DDBJ databases">
        <title>Novel Leptospira species isolated from soil and water in Japan.</title>
        <authorList>
            <person name="Nakao R."/>
            <person name="Masuzawa T."/>
        </authorList>
    </citation>
    <scope>NUCLEOTIDE SEQUENCE [LARGE SCALE GENOMIC DNA]</scope>
    <source>
        <strain evidence="6 7">YH101</strain>
    </source>
</reference>
<feature type="transmembrane region" description="Helical" evidence="5">
    <location>
        <begin position="23"/>
        <end position="43"/>
    </location>
</feature>
<keyword evidence="4 6" id="KW-0012">Acyltransferase</keyword>
<dbReference type="InterPro" id="IPR001451">
    <property type="entry name" value="Hexapep"/>
</dbReference>
<keyword evidence="2 6" id="KW-0808">Transferase</keyword>
<evidence type="ECO:0000313" key="7">
    <source>
        <dbReference type="Proteomes" id="UP000245133"/>
    </source>
</evidence>
<organism evidence="6 7">
    <name type="scientific">Leptospira ryugenii</name>
    <dbReference type="NCBI Taxonomy" id="1917863"/>
    <lineage>
        <taxon>Bacteria</taxon>
        <taxon>Pseudomonadati</taxon>
        <taxon>Spirochaetota</taxon>
        <taxon>Spirochaetia</taxon>
        <taxon>Leptospirales</taxon>
        <taxon>Leptospiraceae</taxon>
        <taxon>Leptospira</taxon>
    </lineage>
</organism>
<comment type="caution">
    <text evidence="6">The sequence shown here is derived from an EMBL/GenBank/DDBJ whole genome shotgun (WGS) entry which is preliminary data.</text>
</comment>
<keyword evidence="5" id="KW-1133">Transmembrane helix</keyword>
<dbReference type="GO" id="GO:0005829">
    <property type="term" value="C:cytosol"/>
    <property type="evidence" value="ECO:0007669"/>
    <property type="project" value="TreeGrafter"/>
</dbReference>
<dbReference type="EMBL" id="BFBB01000002">
    <property type="protein sequence ID" value="GBF48835.1"/>
    <property type="molecule type" value="Genomic_DNA"/>
</dbReference>
<evidence type="ECO:0000256" key="3">
    <source>
        <dbReference type="ARBA" id="ARBA00022737"/>
    </source>
</evidence>
<keyword evidence="7" id="KW-1185">Reference proteome</keyword>
<evidence type="ECO:0000256" key="5">
    <source>
        <dbReference type="SAM" id="Phobius"/>
    </source>
</evidence>
<dbReference type="Proteomes" id="UP000245133">
    <property type="component" value="Unassembled WGS sequence"/>
</dbReference>
<evidence type="ECO:0000313" key="6">
    <source>
        <dbReference type="EMBL" id="GBF48835.1"/>
    </source>
</evidence>
<evidence type="ECO:0000256" key="4">
    <source>
        <dbReference type="ARBA" id="ARBA00023315"/>
    </source>
</evidence>
<dbReference type="InterPro" id="IPR011004">
    <property type="entry name" value="Trimer_LpxA-like_sf"/>
</dbReference>
<dbReference type="SUPFAM" id="SSF51161">
    <property type="entry name" value="Trimeric LpxA-like enzymes"/>
    <property type="match status" value="1"/>
</dbReference>
<protein>
    <submittedName>
        <fullName evidence="6">Acyltransferase, left-handed parallel beta-helix (Hexapeptide repeat) family</fullName>
    </submittedName>
</protein>
<dbReference type="InterPro" id="IPR051159">
    <property type="entry name" value="Hexapeptide_acetyltransf"/>
</dbReference>
<dbReference type="CDD" id="cd04647">
    <property type="entry name" value="LbH_MAT_like"/>
    <property type="match status" value="1"/>
</dbReference>
<dbReference type="InterPro" id="IPR018357">
    <property type="entry name" value="Hexapep_transf_CS"/>
</dbReference>
<gene>
    <name evidence="6" type="ORF">LPTSP4_03350</name>
</gene>
<keyword evidence="5" id="KW-0812">Transmembrane</keyword>
<dbReference type="GO" id="GO:0008374">
    <property type="term" value="F:O-acyltransferase activity"/>
    <property type="evidence" value="ECO:0007669"/>
    <property type="project" value="TreeGrafter"/>
</dbReference>
<dbReference type="Gene3D" id="2.160.10.10">
    <property type="entry name" value="Hexapeptide repeat proteins"/>
    <property type="match status" value="1"/>
</dbReference>
<evidence type="ECO:0000256" key="1">
    <source>
        <dbReference type="ARBA" id="ARBA00007274"/>
    </source>
</evidence>
<dbReference type="Pfam" id="PF00132">
    <property type="entry name" value="Hexapep"/>
    <property type="match status" value="1"/>
</dbReference>
<name>A0A2P2DW25_9LEPT</name>
<dbReference type="OrthoDB" id="9782926at2"/>
<dbReference type="RefSeq" id="WP_108973060.1">
    <property type="nucleotide sequence ID" value="NZ_BFBB01000002.1"/>
</dbReference>
<proteinExistence type="inferred from homology"/>
<keyword evidence="3" id="KW-0677">Repeat</keyword>
<sequence length="185" mass="20491">MKISDIFKKFSLMEIFYLEFEQYVYFLVKYFPGAVGFLLRFLIVKIFSKELHGMVWIQPGVELIHLKNIVFGKGVGINTGTYINGVGGILFEDNVLIGSNVTISSGKHPTYLSERDIIELPSERLPIKIRKGVWIAAGVVVNPGVEIGKGTVVGANSVVTRSLSEEGIYVGSPARLMKKRVVRNG</sequence>
<comment type="similarity">
    <text evidence="1">Belongs to the transferase hexapeptide repeat family.</text>
</comment>
<dbReference type="PANTHER" id="PTHR23416:SF23">
    <property type="entry name" value="ACETYLTRANSFERASE C18B11.09C-RELATED"/>
    <property type="match status" value="1"/>
</dbReference>
<dbReference type="PROSITE" id="PS00101">
    <property type="entry name" value="HEXAPEP_TRANSFERASES"/>
    <property type="match status" value="1"/>
</dbReference>
<keyword evidence="5" id="KW-0472">Membrane</keyword>
<evidence type="ECO:0000256" key="2">
    <source>
        <dbReference type="ARBA" id="ARBA00022679"/>
    </source>
</evidence>
<dbReference type="PANTHER" id="PTHR23416">
    <property type="entry name" value="SIALIC ACID SYNTHASE-RELATED"/>
    <property type="match status" value="1"/>
</dbReference>